<dbReference type="EMBL" id="MK240351">
    <property type="protein sequence ID" value="QAU04076.1"/>
    <property type="molecule type" value="Genomic_DNA"/>
</dbReference>
<dbReference type="SUPFAM" id="SSF102405">
    <property type="entry name" value="MCP/YpsA-like"/>
    <property type="match status" value="1"/>
</dbReference>
<reference evidence="1 2" key="1">
    <citation type="submission" date="2018-11" db="EMBL/GenBank/DDBJ databases">
        <authorList>
            <person name="Teng T."/>
        </authorList>
    </citation>
    <scope>NUCLEOTIDE SEQUENCE [LARGE SCALE GENOMIC DNA]</scope>
</reference>
<evidence type="ECO:0008006" key="3">
    <source>
        <dbReference type="Google" id="ProtNLM"/>
    </source>
</evidence>
<protein>
    <recommendedName>
        <fullName evidence="3">DNA recombination-mediator protein A</fullName>
    </recommendedName>
</protein>
<dbReference type="Gene3D" id="3.40.50.450">
    <property type="match status" value="1"/>
</dbReference>
<gene>
    <name evidence="1" type="ORF">Henu6_gp96</name>
</gene>
<accession>A0A410T626</accession>
<organism evidence="1 2">
    <name type="scientific">Acinetobacter phage Henu6</name>
    <dbReference type="NCBI Taxonomy" id="2500136"/>
    <lineage>
        <taxon>Viruses</taxon>
        <taxon>Duplodnaviria</taxon>
        <taxon>Heunggongvirae</taxon>
        <taxon>Uroviricota</taxon>
        <taxon>Caudoviricetes</taxon>
        <taxon>Pantevenvirales</taxon>
        <taxon>Straboviridae</taxon>
        <taxon>Twarogvirinae</taxon>
        <taxon>Zedzedvirus</taxon>
        <taxon>Zedzedvirus zz1</taxon>
    </lineage>
</organism>
<dbReference type="Proteomes" id="UP000289169">
    <property type="component" value="Segment"/>
</dbReference>
<sequence>MHLCGDRMNYAGIGSRRTPMNILAIMRQISKELDSAGHICHTGGAIGADKAFFDGAPSSTVLWLPWQGYNGFYSDTPELYQRHIDFAAKYHPNWKACSFSARKMHGRNAQIVLGDDLKTPVDFVVCWTPDGKLTGGTAMALRIAFDYDIPIFNLGSRLGEVEVLKKLRLFLNTGEYSPFY</sequence>
<evidence type="ECO:0000313" key="1">
    <source>
        <dbReference type="EMBL" id="QAU04076.1"/>
    </source>
</evidence>
<evidence type="ECO:0000313" key="2">
    <source>
        <dbReference type="Proteomes" id="UP000289169"/>
    </source>
</evidence>
<proteinExistence type="predicted"/>
<name>A0A410T626_9CAUD</name>